<feature type="transmembrane region" description="Helical" evidence="1">
    <location>
        <begin position="21"/>
        <end position="45"/>
    </location>
</feature>
<evidence type="ECO:0000313" key="2">
    <source>
        <dbReference type="EMBL" id="VDN54121.1"/>
    </source>
</evidence>
<reference evidence="5" key="1">
    <citation type="submission" date="2017-02" db="UniProtKB">
        <authorList>
            <consortium name="WormBaseParasite"/>
        </authorList>
    </citation>
    <scope>IDENTIFICATION</scope>
</reference>
<keyword evidence="1" id="KW-0472">Membrane</keyword>
<organism evidence="3 5">
    <name type="scientific">Dracunculus medinensis</name>
    <name type="common">Guinea worm</name>
    <dbReference type="NCBI Taxonomy" id="318479"/>
    <lineage>
        <taxon>Eukaryota</taxon>
        <taxon>Metazoa</taxon>
        <taxon>Ecdysozoa</taxon>
        <taxon>Nematoda</taxon>
        <taxon>Chromadorea</taxon>
        <taxon>Rhabditida</taxon>
        <taxon>Spirurina</taxon>
        <taxon>Dracunculoidea</taxon>
        <taxon>Dracunculidae</taxon>
        <taxon>Dracunculus</taxon>
    </lineage>
</organism>
<evidence type="ECO:0000313" key="5">
    <source>
        <dbReference type="WBParaSite" id="DME_0001068301-mRNA-1"/>
    </source>
</evidence>
<accession>A0A0N4URK1</accession>
<evidence type="ECO:0000313" key="3">
    <source>
        <dbReference type="Proteomes" id="UP000038040"/>
    </source>
</evidence>
<proteinExistence type="predicted"/>
<dbReference type="EMBL" id="UYYG01000286">
    <property type="protein sequence ID" value="VDN54121.1"/>
    <property type="molecule type" value="Genomic_DNA"/>
</dbReference>
<sequence length="93" mass="10729">MLERISCLRKKFCISKRRVEIVFKLAISSCIWHIGKNGICLFIIIEKERKRLLTGISQLIISFLSSSIVVVFFYNSNFESESKKPNQNGNCGR</sequence>
<keyword evidence="1" id="KW-1133">Transmembrane helix</keyword>
<name>A0A0N4URK1_DRAME</name>
<gene>
    <name evidence="2" type="ORF">DME_LOCUS4094</name>
</gene>
<protein>
    <submittedName>
        <fullName evidence="5">G_PROTEIN_RECEP_F1_2 domain-containing protein</fullName>
    </submittedName>
</protein>
<keyword evidence="4" id="KW-1185">Reference proteome</keyword>
<dbReference type="Proteomes" id="UP000274756">
    <property type="component" value="Unassembled WGS sequence"/>
</dbReference>
<dbReference type="WBParaSite" id="DME_0001068301-mRNA-1">
    <property type="protein sequence ID" value="DME_0001068301-mRNA-1"/>
    <property type="gene ID" value="DME_0001068301"/>
</dbReference>
<evidence type="ECO:0000256" key="1">
    <source>
        <dbReference type="SAM" id="Phobius"/>
    </source>
</evidence>
<feature type="transmembrane region" description="Helical" evidence="1">
    <location>
        <begin position="51"/>
        <end position="74"/>
    </location>
</feature>
<dbReference type="AlphaFoldDB" id="A0A0N4URK1"/>
<dbReference type="Proteomes" id="UP000038040">
    <property type="component" value="Unplaced"/>
</dbReference>
<evidence type="ECO:0000313" key="4">
    <source>
        <dbReference type="Proteomes" id="UP000274756"/>
    </source>
</evidence>
<keyword evidence="1" id="KW-0812">Transmembrane</keyword>
<reference evidence="2 4" key="2">
    <citation type="submission" date="2018-11" db="EMBL/GenBank/DDBJ databases">
        <authorList>
            <consortium name="Pathogen Informatics"/>
        </authorList>
    </citation>
    <scope>NUCLEOTIDE SEQUENCE [LARGE SCALE GENOMIC DNA]</scope>
</reference>